<evidence type="ECO:0008006" key="3">
    <source>
        <dbReference type="Google" id="ProtNLM"/>
    </source>
</evidence>
<evidence type="ECO:0000313" key="1">
    <source>
        <dbReference type="EMBL" id="MFD1514968.1"/>
    </source>
</evidence>
<reference evidence="1 2" key="1">
    <citation type="journal article" date="2019" name="Int. J. Syst. Evol. Microbiol.">
        <title>The Global Catalogue of Microorganisms (GCM) 10K type strain sequencing project: providing services to taxonomists for standard genome sequencing and annotation.</title>
        <authorList>
            <consortium name="The Broad Institute Genomics Platform"/>
            <consortium name="The Broad Institute Genome Sequencing Center for Infectious Disease"/>
            <person name="Wu L."/>
            <person name="Ma J."/>
        </authorList>
    </citation>
    <scope>NUCLEOTIDE SEQUENCE [LARGE SCALE GENOMIC DNA]</scope>
    <source>
        <strain evidence="1 2">CGMCC 1.12563</strain>
    </source>
</reference>
<dbReference type="EMBL" id="JBHUDC010000008">
    <property type="protein sequence ID" value="MFD1514968.1"/>
    <property type="molecule type" value="Genomic_DNA"/>
</dbReference>
<sequence length="47" mass="5047">MGILGRVMGGSEPTPKYQCSACREVFESETTEGLVCPVCGDHNVNPF</sequence>
<evidence type="ECO:0000313" key="2">
    <source>
        <dbReference type="Proteomes" id="UP001597187"/>
    </source>
</evidence>
<dbReference type="AlphaFoldDB" id="A0ABD6B065"/>
<dbReference type="InterPro" id="IPR029040">
    <property type="entry name" value="RPABC4/Spt4"/>
</dbReference>
<keyword evidence="2" id="KW-1185">Reference proteome</keyword>
<name>A0ABD6B065_9EURY</name>
<comment type="caution">
    <text evidence="1">The sequence shown here is derived from an EMBL/GenBank/DDBJ whole genome shotgun (WGS) entry which is preliminary data.</text>
</comment>
<accession>A0ABD6B065</accession>
<proteinExistence type="predicted"/>
<dbReference type="SUPFAM" id="SSF63393">
    <property type="entry name" value="RNA polymerase subunits"/>
    <property type="match status" value="1"/>
</dbReference>
<dbReference type="Proteomes" id="UP001597187">
    <property type="component" value="Unassembled WGS sequence"/>
</dbReference>
<protein>
    <recommendedName>
        <fullName evidence="3">Rubrerythrin-like domain-containing protein</fullName>
    </recommendedName>
</protein>
<organism evidence="1 2">
    <name type="scientific">Halomarina rubra</name>
    <dbReference type="NCBI Taxonomy" id="2071873"/>
    <lineage>
        <taxon>Archaea</taxon>
        <taxon>Methanobacteriati</taxon>
        <taxon>Methanobacteriota</taxon>
        <taxon>Stenosarchaea group</taxon>
        <taxon>Halobacteria</taxon>
        <taxon>Halobacteriales</taxon>
        <taxon>Natronomonadaceae</taxon>
        <taxon>Halomarina</taxon>
    </lineage>
</organism>
<gene>
    <name evidence="1" type="ORF">ACFSBT_16935</name>
</gene>
<dbReference type="RefSeq" id="WP_250874895.1">
    <property type="nucleotide sequence ID" value="NZ_JALXFV010000008.1"/>
</dbReference>